<dbReference type="Gene3D" id="1.20.1560.10">
    <property type="entry name" value="ABC transporter type 1, transmembrane domain"/>
    <property type="match status" value="1"/>
</dbReference>
<gene>
    <name evidence="9" type="ORF">ASU35_01545</name>
</gene>
<name>A0A0V8QEK8_9FIRM</name>
<dbReference type="InterPro" id="IPR036640">
    <property type="entry name" value="ABC1_TM_sf"/>
</dbReference>
<dbReference type="InterPro" id="IPR003439">
    <property type="entry name" value="ABC_transporter-like_ATP-bd"/>
</dbReference>
<dbReference type="SMART" id="SM00382">
    <property type="entry name" value="AAA"/>
    <property type="match status" value="1"/>
</dbReference>
<evidence type="ECO:0000256" key="5">
    <source>
        <dbReference type="ARBA" id="ARBA00022989"/>
    </source>
</evidence>
<sequence length="613" mass="70474">MNITIRTIKMIQKQVPLLLPLTLIYSLFFIMKPFVIFQFSGMIVNELYESRELRKVFITVGIFVLVVLVNDLIIAFLAGRKNVLIATLTYKQDLMLAKTAMNIDYDKLENSDIQTLLENIKQSKFQRGDFFLTEIHLIEKFLIGIFTITAALIQIPKIILIDTSVLGIPSLVMTMMLFALFSILSWLSILSAKNSIRHSKNIFARFGEVAGVNRIFGFYRKEIFQNYRYGKDIRIFGEQELINHEFDECKNTVRKFMEGLGDEEGRFRVKNTIITTSVIGIVYLFVGLEAYYGMIRIGDVVKYVGIISQFLIGINDNVRAVIDLELNRKFLEQYYKFLDMNGEHNKNNFSINTIKEVLNSDFEIEFHDVSFQYPNAEKWAIRNLSFRMRKGEHIGVVGENGSGKTTCIRLLCRLYKPTSGMITINGIDIQTYPFEDYVHLLSVVFQDFKLFSIKLSENLTVSDNVDRKKVMEVLEDTDMLSRINSMQGGIDTYLYYDFSSNGVELSGGEAQKIAIAKALYKNAPLFIMDEPTAALDAMAEAEIYRGFHTMMVDKTFLVISHRLSSCIFCDRILVFCEGELVENGSHTQLLLEEGIYKKLWHAQAENYKERVTI</sequence>
<evidence type="ECO:0000259" key="8">
    <source>
        <dbReference type="PROSITE" id="PS50893"/>
    </source>
</evidence>
<dbReference type="PROSITE" id="PS00211">
    <property type="entry name" value="ABC_TRANSPORTER_1"/>
    <property type="match status" value="1"/>
</dbReference>
<dbReference type="RefSeq" id="WP_058352667.1">
    <property type="nucleotide sequence ID" value="NZ_CABMMD010000153.1"/>
</dbReference>
<dbReference type="Gene3D" id="3.40.50.300">
    <property type="entry name" value="P-loop containing nucleotide triphosphate hydrolases"/>
    <property type="match status" value="1"/>
</dbReference>
<dbReference type="SUPFAM" id="SSF52540">
    <property type="entry name" value="P-loop containing nucleoside triphosphate hydrolases"/>
    <property type="match status" value="1"/>
</dbReference>
<feature type="transmembrane region" description="Helical" evidence="7">
    <location>
        <begin position="273"/>
        <end position="294"/>
    </location>
</feature>
<dbReference type="GO" id="GO:0016887">
    <property type="term" value="F:ATP hydrolysis activity"/>
    <property type="evidence" value="ECO:0007669"/>
    <property type="project" value="InterPro"/>
</dbReference>
<accession>A0A0V8QEK8</accession>
<keyword evidence="10" id="KW-1185">Reference proteome</keyword>
<dbReference type="PROSITE" id="PS50893">
    <property type="entry name" value="ABC_TRANSPORTER_2"/>
    <property type="match status" value="1"/>
</dbReference>
<comment type="caution">
    <text evidence="9">The sequence shown here is derived from an EMBL/GenBank/DDBJ whole genome shotgun (WGS) entry which is preliminary data.</text>
</comment>
<keyword evidence="3" id="KW-0547">Nucleotide-binding</keyword>
<comment type="subcellular location">
    <subcellularLocation>
        <location evidence="1">Cell membrane</location>
        <topology evidence="1">Multi-pass membrane protein</topology>
    </subcellularLocation>
</comment>
<evidence type="ECO:0000313" key="9">
    <source>
        <dbReference type="EMBL" id="KSV59032.1"/>
    </source>
</evidence>
<feature type="transmembrane region" description="Helical" evidence="7">
    <location>
        <begin position="56"/>
        <end position="78"/>
    </location>
</feature>
<protein>
    <recommendedName>
        <fullName evidence="8">ABC transporter domain-containing protein</fullName>
    </recommendedName>
</protein>
<dbReference type="PANTHER" id="PTHR24221">
    <property type="entry name" value="ATP-BINDING CASSETTE SUB-FAMILY B"/>
    <property type="match status" value="1"/>
</dbReference>
<dbReference type="STRING" id="290052.ASU35_01545"/>
<evidence type="ECO:0000256" key="3">
    <source>
        <dbReference type="ARBA" id="ARBA00022741"/>
    </source>
</evidence>
<keyword evidence="5 7" id="KW-1133">Transmembrane helix</keyword>
<dbReference type="Proteomes" id="UP000054874">
    <property type="component" value="Unassembled WGS sequence"/>
</dbReference>
<evidence type="ECO:0000256" key="7">
    <source>
        <dbReference type="SAM" id="Phobius"/>
    </source>
</evidence>
<dbReference type="GO" id="GO:0034040">
    <property type="term" value="F:ATPase-coupled lipid transmembrane transporter activity"/>
    <property type="evidence" value="ECO:0007669"/>
    <property type="project" value="TreeGrafter"/>
</dbReference>
<keyword evidence="6 7" id="KW-0472">Membrane</keyword>
<feature type="domain" description="ABC transporter" evidence="8">
    <location>
        <begin position="364"/>
        <end position="602"/>
    </location>
</feature>
<evidence type="ECO:0000256" key="6">
    <source>
        <dbReference type="ARBA" id="ARBA00023136"/>
    </source>
</evidence>
<dbReference type="SUPFAM" id="SSF90123">
    <property type="entry name" value="ABC transporter transmembrane region"/>
    <property type="match status" value="1"/>
</dbReference>
<dbReference type="PANTHER" id="PTHR24221:SF654">
    <property type="entry name" value="ATP-BINDING CASSETTE SUB-FAMILY B MEMBER 6"/>
    <property type="match status" value="1"/>
</dbReference>
<dbReference type="InterPro" id="IPR027417">
    <property type="entry name" value="P-loop_NTPase"/>
</dbReference>
<dbReference type="Pfam" id="PF00005">
    <property type="entry name" value="ABC_tran"/>
    <property type="match status" value="1"/>
</dbReference>
<evidence type="ECO:0000256" key="4">
    <source>
        <dbReference type="ARBA" id="ARBA00022840"/>
    </source>
</evidence>
<keyword evidence="2 7" id="KW-0812">Transmembrane</keyword>
<dbReference type="InterPro" id="IPR003593">
    <property type="entry name" value="AAA+_ATPase"/>
</dbReference>
<dbReference type="EMBL" id="LNAM01000153">
    <property type="protein sequence ID" value="KSV59032.1"/>
    <property type="molecule type" value="Genomic_DNA"/>
</dbReference>
<dbReference type="GO" id="GO:0005524">
    <property type="term" value="F:ATP binding"/>
    <property type="evidence" value="ECO:0007669"/>
    <property type="project" value="UniProtKB-KW"/>
</dbReference>
<dbReference type="GO" id="GO:0005886">
    <property type="term" value="C:plasma membrane"/>
    <property type="evidence" value="ECO:0007669"/>
    <property type="project" value="UniProtKB-SubCell"/>
</dbReference>
<dbReference type="InterPro" id="IPR039421">
    <property type="entry name" value="Type_1_exporter"/>
</dbReference>
<dbReference type="OrthoDB" id="1699242at2"/>
<evidence type="ECO:0000256" key="1">
    <source>
        <dbReference type="ARBA" id="ARBA00004651"/>
    </source>
</evidence>
<organism evidence="9 10">
    <name type="scientific">Acetivibrio ethanolgignens</name>
    <dbReference type="NCBI Taxonomy" id="290052"/>
    <lineage>
        <taxon>Bacteria</taxon>
        <taxon>Bacillati</taxon>
        <taxon>Bacillota</taxon>
        <taxon>Clostridia</taxon>
        <taxon>Eubacteriales</taxon>
        <taxon>Oscillospiraceae</taxon>
        <taxon>Acetivibrio</taxon>
    </lineage>
</organism>
<dbReference type="InterPro" id="IPR017871">
    <property type="entry name" value="ABC_transporter-like_CS"/>
</dbReference>
<evidence type="ECO:0000256" key="2">
    <source>
        <dbReference type="ARBA" id="ARBA00022692"/>
    </source>
</evidence>
<dbReference type="CDD" id="cd03228">
    <property type="entry name" value="ABCC_MRP_Like"/>
    <property type="match status" value="1"/>
</dbReference>
<feature type="transmembrane region" description="Helical" evidence="7">
    <location>
        <begin position="141"/>
        <end position="160"/>
    </location>
</feature>
<keyword evidence="4" id="KW-0067">ATP-binding</keyword>
<feature type="transmembrane region" description="Helical" evidence="7">
    <location>
        <begin position="166"/>
        <end position="190"/>
    </location>
</feature>
<evidence type="ECO:0000313" key="10">
    <source>
        <dbReference type="Proteomes" id="UP000054874"/>
    </source>
</evidence>
<dbReference type="AlphaFoldDB" id="A0A0V8QEK8"/>
<feature type="transmembrane region" description="Helical" evidence="7">
    <location>
        <begin position="21"/>
        <end position="44"/>
    </location>
</feature>
<reference evidence="9 10" key="1">
    <citation type="submission" date="2015-11" db="EMBL/GenBank/DDBJ databases">
        <title>Butyribacter intestini gen. nov., sp. nov., a butyric acid-producing bacterium of the family Lachnospiraceae isolated from the human faeces.</title>
        <authorList>
            <person name="Zou Y."/>
            <person name="Xue W."/>
            <person name="Luo G."/>
            <person name="Lv M."/>
        </authorList>
    </citation>
    <scope>NUCLEOTIDE SEQUENCE [LARGE SCALE GENOMIC DNA]</scope>
    <source>
        <strain evidence="9 10">ACET-33324</strain>
    </source>
</reference>
<proteinExistence type="predicted"/>